<dbReference type="SMART" id="SM00849">
    <property type="entry name" value="Lactamase_B"/>
    <property type="match status" value="1"/>
</dbReference>
<evidence type="ECO:0000256" key="3">
    <source>
        <dbReference type="ARBA" id="ARBA00022801"/>
    </source>
</evidence>
<dbReference type="InterPro" id="IPR047921">
    <property type="entry name" value="LACTB2-like_MBL-fold"/>
</dbReference>
<dbReference type="InterPro" id="IPR036388">
    <property type="entry name" value="WH-like_DNA-bd_sf"/>
</dbReference>
<dbReference type="OMA" id="GDHVMAW"/>
<dbReference type="InterPro" id="IPR050662">
    <property type="entry name" value="Sec-metab_biosynth-thioest"/>
</dbReference>
<proteinExistence type="inferred from homology"/>
<dbReference type="PANTHER" id="PTHR23131:SF0">
    <property type="entry name" value="ENDORIBONUCLEASE LACTB2"/>
    <property type="match status" value="1"/>
</dbReference>
<dbReference type="PANTHER" id="PTHR23131">
    <property type="entry name" value="ENDORIBONUCLEASE LACTB2"/>
    <property type="match status" value="1"/>
</dbReference>
<dbReference type="GO" id="GO:0046872">
    <property type="term" value="F:metal ion binding"/>
    <property type="evidence" value="ECO:0007669"/>
    <property type="project" value="UniProtKB-KW"/>
</dbReference>
<dbReference type="GO" id="GO:0044550">
    <property type="term" value="P:secondary metabolite biosynthetic process"/>
    <property type="evidence" value="ECO:0007669"/>
    <property type="project" value="TreeGrafter"/>
</dbReference>
<dbReference type="Gene3D" id="1.10.10.10">
    <property type="entry name" value="Winged helix-like DNA-binding domain superfamily/Winged helix DNA-binding domain"/>
    <property type="match status" value="1"/>
</dbReference>
<keyword evidence="7" id="KW-1185">Reference proteome</keyword>
<dbReference type="OrthoDB" id="17458at2759"/>
<organism evidence="6 7">
    <name type="scientific">Wolfiporia cocos (strain MD-104)</name>
    <name type="common">Brown rot fungus</name>
    <dbReference type="NCBI Taxonomy" id="742152"/>
    <lineage>
        <taxon>Eukaryota</taxon>
        <taxon>Fungi</taxon>
        <taxon>Dikarya</taxon>
        <taxon>Basidiomycota</taxon>
        <taxon>Agaricomycotina</taxon>
        <taxon>Agaricomycetes</taxon>
        <taxon>Polyporales</taxon>
        <taxon>Phaeolaceae</taxon>
        <taxon>Wolfiporia</taxon>
    </lineage>
</organism>
<dbReference type="AlphaFoldDB" id="A0A2H3JKY2"/>
<dbReference type="GO" id="GO:0016787">
    <property type="term" value="F:hydrolase activity"/>
    <property type="evidence" value="ECO:0007669"/>
    <property type="project" value="UniProtKB-KW"/>
</dbReference>
<dbReference type="Pfam" id="PF00753">
    <property type="entry name" value="Lactamase_B"/>
    <property type="match status" value="1"/>
</dbReference>
<dbReference type="InterPro" id="IPR001279">
    <property type="entry name" value="Metallo-B-lactamas"/>
</dbReference>
<dbReference type="SUPFAM" id="SSF56281">
    <property type="entry name" value="Metallo-hydrolase/oxidoreductase"/>
    <property type="match status" value="1"/>
</dbReference>
<dbReference type="InterPro" id="IPR036866">
    <property type="entry name" value="RibonucZ/Hydroxyglut_hydro"/>
</dbReference>
<feature type="domain" description="Metallo-beta-lactamase" evidence="5">
    <location>
        <begin position="12"/>
        <end position="225"/>
    </location>
</feature>
<evidence type="ECO:0000313" key="7">
    <source>
        <dbReference type="Proteomes" id="UP000218811"/>
    </source>
</evidence>
<dbReference type="EMBL" id="KB467942">
    <property type="protein sequence ID" value="PCH38398.1"/>
    <property type="molecule type" value="Genomic_DNA"/>
</dbReference>
<keyword evidence="3" id="KW-0378">Hydrolase</keyword>
<protein>
    <submittedName>
        <fullName evidence="6">Lactamase</fullName>
    </submittedName>
</protein>
<dbReference type="STRING" id="742152.A0A2H3JKY2"/>
<dbReference type="InterPro" id="IPR041516">
    <property type="entry name" value="LACTB2_WH"/>
</dbReference>
<dbReference type="CDD" id="cd07722">
    <property type="entry name" value="LACTB2-like_MBL-fold"/>
    <property type="match status" value="1"/>
</dbReference>
<evidence type="ECO:0000256" key="1">
    <source>
        <dbReference type="ARBA" id="ARBA00006759"/>
    </source>
</evidence>
<dbReference type="Proteomes" id="UP000218811">
    <property type="component" value="Unassembled WGS sequence"/>
</dbReference>
<sequence>MYQNPSKFTLQGTNTYLIGEHNPYILVDTGHGLETYPPFLQEALLDHTSTIHADKPYISDIILSHKHADHCYGLPSVLKLLRQLWADHRGTSPYQPPRIHKIPLHTPDPRMQYVFESLASLPPELFMADPSGNPIHDLHDLQTLPVTTSSADAESASLLVLHTPGHTEDSLCLYYPGDRAIFTADTVLGHGSSVFEDLRTYMASLRRIIDFGTEGSKYGPVYPGHGPVVDDGLRHINNYLRNRITRENQILGALQKSPPPDGVWTTWTLVSSIYADYPRDLWEAAARSVDMHLRKLEAEGRVESPGGEGRDTEWILT</sequence>
<evidence type="ECO:0000313" key="6">
    <source>
        <dbReference type="EMBL" id="PCH38398.1"/>
    </source>
</evidence>
<evidence type="ECO:0000256" key="4">
    <source>
        <dbReference type="ARBA" id="ARBA00022833"/>
    </source>
</evidence>
<name>A0A2H3JKY2_WOLCO</name>
<dbReference type="Gene3D" id="3.60.15.10">
    <property type="entry name" value="Ribonuclease Z/Hydroxyacylglutathione hydrolase-like"/>
    <property type="match status" value="1"/>
</dbReference>
<reference evidence="6 7" key="1">
    <citation type="journal article" date="2012" name="Science">
        <title>The Paleozoic origin of enzymatic lignin decomposition reconstructed from 31 fungal genomes.</title>
        <authorList>
            <person name="Floudas D."/>
            <person name="Binder M."/>
            <person name="Riley R."/>
            <person name="Barry K."/>
            <person name="Blanchette R.A."/>
            <person name="Henrissat B."/>
            <person name="Martinez A.T."/>
            <person name="Otillar R."/>
            <person name="Spatafora J.W."/>
            <person name="Yadav J.S."/>
            <person name="Aerts A."/>
            <person name="Benoit I."/>
            <person name="Boyd A."/>
            <person name="Carlson A."/>
            <person name="Copeland A."/>
            <person name="Coutinho P.M."/>
            <person name="de Vries R.P."/>
            <person name="Ferreira P."/>
            <person name="Findley K."/>
            <person name="Foster B."/>
            <person name="Gaskell J."/>
            <person name="Glotzer D."/>
            <person name="Gorecki P."/>
            <person name="Heitman J."/>
            <person name="Hesse C."/>
            <person name="Hori C."/>
            <person name="Igarashi K."/>
            <person name="Jurgens J.A."/>
            <person name="Kallen N."/>
            <person name="Kersten P."/>
            <person name="Kohler A."/>
            <person name="Kuees U."/>
            <person name="Kumar T.K.A."/>
            <person name="Kuo A."/>
            <person name="LaButti K."/>
            <person name="Larrondo L.F."/>
            <person name="Lindquist E."/>
            <person name="Ling A."/>
            <person name="Lombard V."/>
            <person name="Lucas S."/>
            <person name="Lundell T."/>
            <person name="Martin R."/>
            <person name="McLaughlin D.J."/>
            <person name="Morgenstern I."/>
            <person name="Morin E."/>
            <person name="Murat C."/>
            <person name="Nagy L.G."/>
            <person name="Nolan M."/>
            <person name="Ohm R.A."/>
            <person name="Patyshakuliyeva A."/>
            <person name="Rokas A."/>
            <person name="Ruiz-Duenas F.J."/>
            <person name="Sabat G."/>
            <person name="Salamov A."/>
            <person name="Samejima M."/>
            <person name="Schmutz J."/>
            <person name="Slot J.C."/>
            <person name="St John F."/>
            <person name="Stenlid J."/>
            <person name="Sun H."/>
            <person name="Sun S."/>
            <person name="Syed K."/>
            <person name="Tsang A."/>
            <person name="Wiebenga A."/>
            <person name="Young D."/>
            <person name="Pisabarro A."/>
            <person name="Eastwood D.C."/>
            <person name="Martin F."/>
            <person name="Cullen D."/>
            <person name="Grigoriev I.V."/>
            <person name="Hibbett D.S."/>
        </authorList>
    </citation>
    <scope>NUCLEOTIDE SEQUENCE [LARGE SCALE GENOMIC DNA]</scope>
    <source>
        <strain evidence="6 7">MD-104</strain>
    </source>
</reference>
<keyword evidence="4" id="KW-0862">Zinc</keyword>
<gene>
    <name evidence="6" type="ORF">WOLCODRAFT_115404</name>
</gene>
<comment type="similarity">
    <text evidence="1">Belongs to the metallo-beta-lactamase superfamily. Glyoxalase II family.</text>
</comment>
<dbReference type="Pfam" id="PF17778">
    <property type="entry name" value="WHD_BLACT"/>
    <property type="match status" value="1"/>
</dbReference>
<evidence type="ECO:0000259" key="5">
    <source>
        <dbReference type="SMART" id="SM00849"/>
    </source>
</evidence>
<evidence type="ECO:0000256" key="2">
    <source>
        <dbReference type="ARBA" id="ARBA00022723"/>
    </source>
</evidence>
<accession>A0A2H3JKY2</accession>
<keyword evidence="2" id="KW-0479">Metal-binding</keyword>